<feature type="region of interest" description="Disordered" evidence="1">
    <location>
        <begin position="102"/>
        <end position="344"/>
    </location>
</feature>
<evidence type="ECO:0000313" key="2">
    <source>
        <dbReference type="EMBL" id="KAK7477622.1"/>
    </source>
</evidence>
<dbReference type="EMBL" id="JACVVK020000344">
    <property type="protein sequence ID" value="KAK7477622.1"/>
    <property type="molecule type" value="Genomic_DNA"/>
</dbReference>
<sequence length="404" mass="44610">MPAREAPSYSSSRVQRASRLNALEQARLQQRLMLLEKARLHQARLTNQDIRLTSLALDYILACSGHSSEGRGPQGEQRGVENVQQEDPCFLYGERVVSRKARRVAARPQSAVERATFRRSAAQGASSTGSGLEDATSVRDGLPPRPQSSPARRRAWAWSSSEETDGSGAGSDVESERPHSRAGFGSPGVSRPSTAGAGGRAMTPSSGRVTPHQPWEDDTDEVTRRLLKAQQLEQQRQKEIEQRESVRRSQRYRQDLERRRSQRSSPSPSRGYFKYSRTIPSETPNRPLTAGSTSSARRASASAPVSRPTSGVIEDPKPVSPAEKHTQSTGSVSRRAGLSELMSQSRVTMSASAWRAHLASTATIPRSSEVQRQMVMEARKGAERERQHDVMQRVESFMDQLGKK</sequence>
<evidence type="ECO:0000313" key="3">
    <source>
        <dbReference type="Proteomes" id="UP001519460"/>
    </source>
</evidence>
<feature type="compositionally biased region" description="Low complexity" evidence="1">
    <location>
        <begin position="289"/>
        <end position="310"/>
    </location>
</feature>
<feature type="compositionally biased region" description="Low complexity" evidence="1">
    <location>
        <begin position="120"/>
        <end position="131"/>
    </location>
</feature>
<dbReference type="AlphaFoldDB" id="A0ABD0JRP7"/>
<reference evidence="2 3" key="1">
    <citation type="journal article" date="2023" name="Sci. Data">
        <title>Genome assembly of the Korean intertidal mud-creeper Batillaria attramentaria.</title>
        <authorList>
            <person name="Patra A.K."/>
            <person name="Ho P.T."/>
            <person name="Jun S."/>
            <person name="Lee S.J."/>
            <person name="Kim Y."/>
            <person name="Won Y.J."/>
        </authorList>
    </citation>
    <scope>NUCLEOTIDE SEQUENCE [LARGE SCALE GENOMIC DNA]</scope>
    <source>
        <strain evidence="2">Wonlab-2016</strain>
    </source>
</reference>
<feature type="region of interest" description="Disordered" evidence="1">
    <location>
        <begin position="377"/>
        <end position="404"/>
    </location>
</feature>
<evidence type="ECO:0000256" key="1">
    <source>
        <dbReference type="SAM" id="MobiDB-lite"/>
    </source>
</evidence>
<comment type="caution">
    <text evidence="2">The sequence shown here is derived from an EMBL/GenBank/DDBJ whole genome shotgun (WGS) entry which is preliminary data.</text>
</comment>
<feature type="compositionally biased region" description="Basic and acidic residues" evidence="1">
    <location>
        <begin position="377"/>
        <end position="392"/>
    </location>
</feature>
<gene>
    <name evidence="2" type="ORF">BaRGS_00031100</name>
</gene>
<dbReference type="Proteomes" id="UP001519460">
    <property type="component" value="Unassembled WGS sequence"/>
</dbReference>
<feature type="compositionally biased region" description="Basic and acidic residues" evidence="1">
    <location>
        <begin position="235"/>
        <end position="259"/>
    </location>
</feature>
<accession>A0ABD0JRP7</accession>
<name>A0ABD0JRP7_9CAEN</name>
<keyword evidence="3" id="KW-1185">Reference proteome</keyword>
<organism evidence="2 3">
    <name type="scientific">Batillaria attramentaria</name>
    <dbReference type="NCBI Taxonomy" id="370345"/>
    <lineage>
        <taxon>Eukaryota</taxon>
        <taxon>Metazoa</taxon>
        <taxon>Spiralia</taxon>
        <taxon>Lophotrochozoa</taxon>
        <taxon>Mollusca</taxon>
        <taxon>Gastropoda</taxon>
        <taxon>Caenogastropoda</taxon>
        <taxon>Sorbeoconcha</taxon>
        <taxon>Cerithioidea</taxon>
        <taxon>Batillariidae</taxon>
        <taxon>Batillaria</taxon>
    </lineage>
</organism>
<feature type="compositionally biased region" description="Basic and acidic residues" evidence="1">
    <location>
        <begin position="314"/>
        <end position="326"/>
    </location>
</feature>
<protein>
    <submittedName>
        <fullName evidence="2">Uncharacterized protein</fullName>
    </submittedName>
</protein>
<proteinExistence type="predicted"/>